<reference evidence="2 3" key="2">
    <citation type="submission" date="2011-11" db="EMBL/GenBank/DDBJ databases">
        <authorList>
            <consortium name="US DOE Joint Genome Institute"/>
            <person name="Lucas S."/>
            <person name="Han J."/>
            <person name="Lapidus A."/>
            <person name="Cheng J.-F."/>
            <person name="Goodwin L."/>
            <person name="Pitluck S."/>
            <person name="Peters L."/>
            <person name="Ovchinnikova G."/>
            <person name="Zhang X."/>
            <person name="Detter J.C."/>
            <person name="Han C."/>
            <person name="Tapia R."/>
            <person name="Land M."/>
            <person name="Hauser L."/>
            <person name="Kyrpides N."/>
            <person name="Ivanova N."/>
            <person name="Pagani I."/>
            <person name="Vogl K."/>
            <person name="Liu Z."/>
            <person name="Overmann J."/>
            <person name="Frigaard N.-U."/>
            <person name="Bryant D."/>
            <person name="Woyke T."/>
        </authorList>
    </citation>
    <scope>NUCLEOTIDE SEQUENCE [LARGE SCALE GENOMIC DNA]</scope>
    <source>
        <strain evidence="2 3">970</strain>
    </source>
</reference>
<proteinExistence type="predicted"/>
<dbReference type="EMBL" id="JH603170">
    <property type="protein sequence ID" value="EIC20425.1"/>
    <property type="molecule type" value="Genomic_DNA"/>
</dbReference>
<sequence>MDSSVVSKQPVRGHLLSGFNGHFRLCAGSAVLGLLVLGSSGLLQFDAPAADAGVLSGHWLFILITTAALRLQGMLIWRLGRAMHHDLGGDPALAHARLGRIVERVEQMDAMSERIA</sequence>
<evidence type="ECO:0000256" key="1">
    <source>
        <dbReference type="SAM" id="Phobius"/>
    </source>
</evidence>
<dbReference type="STRING" id="631362.Thi970DRAFT_04059"/>
<feature type="transmembrane region" description="Helical" evidence="1">
    <location>
        <begin position="57"/>
        <end position="77"/>
    </location>
</feature>
<keyword evidence="1" id="KW-1133">Transmembrane helix</keyword>
<keyword evidence="1" id="KW-0472">Membrane</keyword>
<accession>H8Z518</accession>
<reference evidence="3" key="1">
    <citation type="submission" date="2011-06" db="EMBL/GenBank/DDBJ databases">
        <authorList>
            <consortium name="US DOE Joint Genome Institute (JGI-PGF)"/>
            <person name="Lucas S."/>
            <person name="Han J."/>
            <person name="Lapidus A."/>
            <person name="Cheng J.-F."/>
            <person name="Goodwin L."/>
            <person name="Pitluck S."/>
            <person name="Peters L."/>
            <person name="Land M.L."/>
            <person name="Hauser L."/>
            <person name="Vogl K."/>
            <person name="Liu Z."/>
            <person name="Overmann J."/>
            <person name="Frigaard N.-U."/>
            <person name="Bryant D.A."/>
            <person name="Woyke T.J."/>
        </authorList>
    </citation>
    <scope>NUCLEOTIDE SEQUENCE [LARGE SCALE GENOMIC DNA]</scope>
    <source>
        <strain evidence="3">970</strain>
    </source>
</reference>
<evidence type="ECO:0000313" key="3">
    <source>
        <dbReference type="Proteomes" id="UP000002964"/>
    </source>
</evidence>
<keyword evidence="3" id="KW-1185">Reference proteome</keyword>
<dbReference type="Proteomes" id="UP000002964">
    <property type="component" value="Unassembled WGS sequence"/>
</dbReference>
<feature type="transmembrane region" description="Helical" evidence="1">
    <location>
        <begin position="21"/>
        <end position="45"/>
    </location>
</feature>
<gene>
    <name evidence="2" type="ORF">Thi970DRAFT_04059</name>
</gene>
<keyword evidence="1" id="KW-0812">Transmembrane</keyword>
<name>H8Z518_9GAMM</name>
<organism evidence="2 3">
    <name type="scientific">Thiorhodovibrio frisius</name>
    <dbReference type="NCBI Taxonomy" id="631362"/>
    <lineage>
        <taxon>Bacteria</taxon>
        <taxon>Pseudomonadati</taxon>
        <taxon>Pseudomonadota</taxon>
        <taxon>Gammaproteobacteria</taxon>
        <taxon>Chromatiales</taxon>
        <taxon>Chromatiaceae</taxon>
        <taxon>Thiorhodovibrio</taxon>
    </lineage>
</organism>
<dbReference type="RefSeq" id="WP_009150828.1">
    <property type="nucleotide sequence ID" value="NZ_CP121471.1"/>
</dbReference>
<dbReference type="HOGENOM" id="CLU_2095786_0_0_6"/>
<dbReference type="AlphaFoldDB" id="H8Z518"/>
<protein>
    <submittedName>
        <fullName evidence="2">Uncharacterized protein</fullName>
    </submittedName>
</protein>
<evidence type="ECO:0000313" key="2">
    <source>
        <dbReference type="EMBL" id="EIC20425.1"/>
    </source>
</evidence>